<organism evidence="2 3">
    <name type="scientific">Rhodococcoides trifolii</name>
    <dbReference type="NCBI Taxonomy" id="908250"/>
    <lineage>
        <taxon>Bacteria</taxon>
        <taxon>Bacillati</taxon>
        <taxon>Actinomycetota</taxon>
        <taxon>Actinomycetes</taxon>
        <taxon>Mycobacteriales</taxon>
        <taxon>Nocardiaceae</taxon>
        <taxon>Rhodococcoides</taxon>
    </lineage>
</organism>
<keyword evidence="3" id="KW-1185">Reference proteome</keyword>
<proteinExistence type="predicted"/>
<accession>A0A917CY55</accession>
<feature type="region of interest" description="Disordered" evidence="1">
    <location>
        <begin position="63"/>
        <end position="89"/>
    </location>
</feature>
<dbReference type="Proteomes" id="UP000654257">
    <property type="component" value="Unassembled WGS sequence"/>
</dbReference>
<dbReference type="RefSeq" id="WP_188544436.1">
    <property type="nucleotide sequence ID" value="NZ_BMCU01000002.1"/>
</dbReference>
<sequence>MDAAGWMDIGSRLREHAKAHADRLRDETGVPHYVDPGVVQIAVRCETASYSPSVQRPKLEKLAADTLARDPTPQPARGNFDLSSRQADA</sequence>
<gene>
    <name evidence="2" type="ORF">GCM10007304_17660</name>
</gene>
<evidence type="ECO:0000313" key="3">
    <source>
        <dbReference type="Proteomes" id="UP000654257"/>
    </source>
</evidence>
<reference evidence="2" key="1">
    <citation type="journal article" date="2014" name="Int. J. Syst. Evol. Microbiol.">
        <title>Complete genome sequence of Corynebacterium casei LMG S-19264T (=DSM 44701T), isolated from a smear-ripened cheese.</title>
        <authorList>
            <consortium name="US DOE Joint Genome Institute (JGI-PGF)"/>
            <person name="Walter F."/>
            <person name="Albersmeier A."/>
            <person name="Kalinowski J."/>
            <person name="Ruckert C."/>
        </authorList>
    </citation>
    <scope>NUCLEOTIDE SEQUENCE</scope>
    <source>
        <strain evidence="2">CCM 7905</strain>
    </source>
</reference>
<name>A0A917CY55_9NOCA</name>
<evidence type="ECO:0000313" key="2">
    <source>
        <dbReference type="EMBL" id="GGG03991.1"/>
    </source>
</evidence>
<dbReference type="AlphaFoldDB" id="A0A917CY55"/>
<protein>
    <submittedName>
        <fullName evidence="2">Uncharacterized protein</fullName>
    </submittedName>
</protein>
<comment type="caution">
    <text evidence="2">The sequence shown here is derived from an EMBL/GenBank/DDBJ whole genome shotgun (WGS) entry which is preliminary data.</text>
</comment>
<reference evidence="2" key="2">
    <citation type="submission" date="2020-09" db="EMBL/GenBank/DDBJ databases">
        <authorList>
            <person name="Sun Q."/>
            <person name="Sedlacek I."/>
        </authorList>
    </citation>
    <scope>NUCLEOTIDE SEQUENCE</scope>
    <source>
        <strain evidence="2">CCM 7905</strain>
    </source>
</reference>
<dbReference type="EMBL" id="BMCU01000002">
    <property type="protein sequence ID" value="GGG03991.1"/>
    <property type="molecule type" value="Genomic_DNA"/>
</dbReference>
<evidence type="ECO:0000256" key="1">
    <source>
        <dbReference type="SAM" id="MobiDB-lite"/>
    </source>
</evidence>